<reference evidence="3" key="1">
    <citation type="journal article" date="2022" name="bioRxiv">
        <title>Genomics of Preaxostyla Flagellates Illuminates Evolutionary Transitions and the Path Towards Mitochondrial Loss.</title>
        <authorList>
            <person name="Novak L.V.F."/>
            <person name="Treitli S.C."/>
            <person name="Pyrih J."/>
            <person name="Halakuc P."/>
            <person name="Pipaliya S.V."/>
            <person name="Vacek V."/>
            <person name="Brzon O."/>
            <person name="Soukal P."/>
            <person name="Eme L."/>
            <person name="Dacks J.B."/>
            <person name="Karnkowska A."/>
            <person name="Elias M."/>
            <person name="Hampl V."/>
        </authorList>
    </citation>
    <scope>NUCLEOTIDE SEQUENCE</scope>
    <source>
        <strain evidence="3">RCP-MX</strain>
    </source>
</reference>
<evidence type="ECO:0000256" key="2">
    <source>
        <dbReference type="SAM" id="Phobius"/>
    </source>
</evidence>
<proteinExistence type="predicted"/>
<evidence type="ECO:0000313" key="3">
    <source>
        <dbReference type="EMBL" id="KAJ4456790.1"/>
    </source>
</evidence>
<evidence type="ECO:0000256" key="1">
    <source>
        <dbReference type="SAM" id="MobiDB-lite"/>
    </source>
</evidence>
<keyword evidence="2" id="KW-1133">Transmembrane helix</keyword>
<sequence>MVWPYVVAPILCCSVTVLAALVIVWRHRMKMRRMVVVPTAPVASCPPGSAPPLEMDVVCHLPPALLTLPTLPETTPATAQAPSDPPPSFLPPPPPVAPPPPPPATATVASLVPEESNDWAAPAPLPPGSPWLPSGTLSPSDPAQLPVPTEASPPAESHTAILLASPPTSPPNFRPRPRPTTAKAILVDTPAPASGGPLLEPASAAASAALTFAVPLAESASPAVGPEDLPTASEAPIATA</sequence>
<feature type="region of interest" description="Disordered" evidence="1">
    <location>
        <begin position="69"/>
        <end position="189"/>
    </location>
</feature>
<keyword evidence="2" id="KW-0812">Transmembrane</keyword>
<gene>
    <name evidence="3" type="ORF">PAPYR_7920</name>
</gene>
<evidence type="ECO:0000313" key="4">
    <source>
        <dbReference type="Proteomes" id="UP001141327"/>
    </source>
</evidence>
<feature type="compositionally biased region" description="Low complexity" evidence="1">
    <location>
        <begin position="69"/>
        <end position="82"/>
    </location>
</feature>
<dbReference type="Proteomes" id="UP001141327">
    <property type="component" value="Unassembled WGS sequence"/>
</dbReference>
<name>A0ABQ8UBY4_9EUKA</name>
<comment type="caution">
    <text evidence="3">The sequence shown here is derived from an EMBL/GenBank/DDBJ whole genome shotgun (WGS) entry which is preliminary data.</text>
</comment>
<accession>A0ABQ8UBY4</accession>
<feature type="transmembrane region" description="Helical" evidence="2">
    <location>
        <begin position="6"/>
        <end position="25"/>
    </location>
</feature>
<feature type="compositionally biased region" description="Pro residues" evidence="1">
    <location>
        <begin position="83"/>
        <end position="104"/>
    </location>
</feature>
<organism evidence="3 4">
    <name type="scientific">Paratrimastix pyriformis</name>
    <dbReference type="NCBI Taxonomy" id="342808"/>
    <lineage>
        <taxon>Eukaryota</taxon>
        <taxon>Metamonada</taxon>
        <taxon>Preaxostyla</taxon>
        <taxon>Paratrimastigidae</taxon>
        <taxon>Paratrimastix</taxon>
    </lineage>
</organism>
<dbReference type="PRINTS" id="PR01217">
    <property type="entry name" value="PRICHEXTENSN"/>
</dbReference>
<protein>
    <submittedName>
        <fullName evidence="3">Uncharacterized protein</fullName>
    </submittedName>
</protein>
<keyword evidence="4" id="KW-1185">Reference proteome</keyword>
<feature type="region of interest" description="Disordered" evidence="1">
    <location>
        <begin position="219"/>
        <end position="240"/>
    </location>
</feature>
<feature type="compositionally biased region" description="Low complexity" evidence="1">
    <location>
        <begin position="131"/>
        <end position="140"/>
    </location>
</feature>
<keyword evidence="2" id="KW-0472">Membrane</keyword>
<dbReference type="EMBL" id="JAPMOS010000061">
    <property type="protein sequence ID" value="KAJ4456790.1"/>
    <property type="molecule type" value="Genomic_DNA"/>
</dbReference>